<organism evidence="10">
    <name type="scientific">Sterigmatomyces sp</name>
    <dbReference type="NCBI Taxonomy" id="1972484"/>
    <lineage>
        <taxon>Eukaryota</taxon>
        <taxon>Fungi</taxon>
        <taxon>Dikarya</taxon>
        <taxon>Basidiomycota</taxon>
        <taxon>Pucciniomycotina</taxon>
        <taxon>Agaricostilbomycetes</taxon>
        <taxon>Agaricostilbales</taxon>
        <taxon>Agaricostilbaceae</taxon>
        <taxon>Sterigmatomyces</taxon>
    </lineage>
</organism>
<feature type="transmembrane region" description="Helical" evidence="9">
    <location>
        <begin position="54"/>
        <end position="76"/>
    </location>
</feature>
<comment type="similarity">
    <text evidence="2 9">Belongs to the complex I subunit 3 family.</text>
</comment>
<evidence type="ECO:0000256" key="6">
    <source>
        <dbReference type="ARBA" id="ARBA00022989"/>
    </source>
</evidence>
<evidence type="ECO:0000256" key="8">
    <source>
        <dbReference type="ARBA" id="ARBA00049551"/>
    </source>
</evidence>
<dbReference type="GO" id="GO:0031966">
    <property type="term" value="C:mitochondrial membrane"/>
    <property type="evidence" value="ECO:0007669"/>
    <property type="project" value="UniProtKB-SubCell"/>
</dbReference>
<evidence type="ECO:0000256" key="1">
    <source>
        <dbReference type="ARBA" id="ARBA00004370"/>
    </source>
</evidence>
<reference evidence="10" key="1">
    <citation type="submission" date="2020-07" db="EMBL/GenBank/DDBJ databases">
        <authorList>
            <person name="Tan M."/>
        </authorList>
    </citation>
    <scope>NUCLEOTIDE SEQUENCE</scope>
</reference>
<keyword evidence="9" id="KW-0520">NAD</keyword>
<protein>
    <recommendedName>
        <fullName evidence="3 9">NADH-ubiquinone oxidoreductase chain 3</fullName>
        <ecNumber evidence="9">7.1.1.2</ecNumber>
    </recommendedName>
</protein>
<dbReference type="AlphaFoldDB" id="A0A7G7XQB8"/>
<dbReference type="PANTHER" id="PTHR11058:SF9">
    <property type="entry name" value="NADH-UBIQUINONE OXIDOREDUCTASE CHAIN 3"/>
    <property type="match status" value="1"/>
</dbReference>
<keyword evidence="9 10" id="KW-0496">Mitochondrion</keyword>
<dbReference type="Pfam" id="PF00507">
    <property type="entry name" value="Oxidored_q4"/>
    <property type="match status" value="1"/>
</dbReference>
<keyword evidence="4 9" id="KW-0813">Transport</keyword>
<dbReference type="EC" id="7.1.1.2" evidence="9"/>
<keyword evidence="7 9" id="KW-0472">Membrane</keyword>
<feature type="transmembrane region" description="Helical" evidence="9">
    <location>
        <begin position="88"/>
        <end position="107"/>
    </location>
</feature>
<keyword evidence="9" id="KW-1278">Translocase</keyword>
<accession>A0A7G7XQB8</accession>
<keyword evidence="9" id="KW-0249">Electron transport</keyword>
<dbReference type="GO" id="GO:0008137">
    <property type="term" value="F:NADH dehydrogenase (ubiquinone) activity"/>
    <property type="evidence" value="ECO:0007669"/>
    <property type="project" value="UniProtKB-UniRule"/>
</dbReference>
<dbReference type="InterPro" id="IPR038430">
    <property type="entry name" value="NDAH_ubi_oxred_su3_sf"/>
</dbReference>
<evidence type="ECO:0000256" key="7">
    <source>
        <dbReference type="ARBA" id="ARBA00023136"/>
    </source>
</evidence>
<keyword evidence="9" id="KW-0830">Ubiquinone</keyword>
<dbReference type="Gene3D" id="1.20.58.1610">
    <property type="entry name" value="NADH:ubiquinone/plastoquinone oxidoreductase, chain 3"/>
    <property type="match status" value="1"/>
</dbReference>
<evidence type="ECO:0000256" key="4">
    <source>
        <dbReference type="ARBA" id="ARBA00022448"/>
    </source>
</evidence>
<evidence type="ECO:0000256" key="9">
    <source>
        <dbReference type="RuleBase" id="RU003640"/>
    </source>
</evidence>
<evidence type="ECO:0000256" key="5">
    <source>
        <dbReference type="ARBA" id="ARBA00022692"/>
    </source>
</evidence>
<comment type="function">
    <text evidence="9">Core subunit of the mitochondrial membrane respiratory chain NADH dehydrogenase (Complex I) which catalyzes electron transfer from NADH through the respiratory chain, using ubiquinone as an electron acceptor. Essential for the catalytic activity of complex I.</text>
</comment>
<keyword evidence="9" id="KW-0679">Respiratory chain</keyword>
<dbReference type="GO" id="GO:0030964">
    <property type="term" value="C:NADH dehydrogenase complex"/>
    <property type="evidence" value="ECO:0007669"/>
    <property type="project" value="TreeGrafter"/>
</dbReference>
<dbReference type="PANTHER" id="PTHR11058">
    <property type="entry name" value="NADH-UBIQUINONE OXIDOREDUCTASE CHAIN 3"/>
    <property type="match status" value="1"/>
</dbReference>
<geneLocation type="mitochondrion" evidence="10"/>
<gene>
    <name evidence="10" type="primary">nad3</name>
</gene>
<feature type="transmembrane region" description="Helical" evidence="9">
    <location>
        <begin position="6"/>
        <end position="25"/>
    </location>
</feature>
<name>A0A7G7XQB8_9BASI</name>
<sequence>MTITVLFILLPIIAGVLLVLNLLLAPSNPDSQKVSPYECGFEPLNAQTRNPFSISYWLVAVLFLIFDLEIALFYPLAVSLNVVGLYGFWIRIIFVGVLTIGFVYELGKGALKFTDHRSEITRVTIGREE</sequence>
<dbReference type="InterPro" id="IPR000440">
    <property type="entry name" value="NADH_UbQ/plastoQ_OxRdtase_su3"/>
</dbReference>
<comment type="catalytic activity">
    <reaction evidence="8 9">
        <text>a ubiquinone + NADH + 5 H(+)(in) = a ubiquinol + NAD(+) + 4 H(+)(out)</text>
        <dbReference type="Rhea" id="RHEA:29091"/>
        <dbReference type="Rhea" id="RHEA-COMP:9565"/>
        <dbReference type="Rhea" id="RHEA-COMP:9566"/>
        <dbReference type="ChEBI" id="CHEBI:15378"/>
        <dbReference type="ChEBI" id="CHEBI:16389"/>
        <dbReference type="ChEBI" id="CHEBI:17976"/>
        <dbReference type="ChEBI" id="CHEBI:57540"/>
        <dbReference type="ChEBI" id="CHEBI:57945"/>
        <dbReference type="EC" id="7.1.1.2"/>
    </reaction>
</comment>
<evidence type="ECO:0000256" key="2">
    <source>
        <dbReference type="ARBA" id="ARBA00008472"/>
    </source>
</evidence>
<dbReference type="EMBL" id="MT755636">
    <property type="protein sequence ID" value="QNH82609.1"/>
    <property type="molecule type" value="Genomic_DNA"/>
</dbReference>
<proteinExistence type="inferred from homology"/>
<comment type="subcellular location">
    <subcellularLocation>
        <location evidence="1">Membrane</location>
    </subcellularLocation>
    <subcellularLocation>
        <location evidence="9">Mitochondrion membrane</location>
        <topology evidence="9">Multi-pass membrane protein</topology>
    </subcellularLocation>
</comment>
<keyword evidence="6 9" id="KW-1133">Transmembrane helix</keyword>
<evidence type="ECO:0000313" key="10">
    <source>
        <dbReference type="EMBL" id="QNH82609.1"/>
    </source>
</evidence>
<evidence type="ECO:0000256" key="3">
    <source>
        <dbReference type="ARBA" id="ARBA00021007"/>
    </source>
</evidence>
<keyword evidence="5 9" id="KW-0812">Transmembrane</keyword>